<evidence type="ECO:0000313" key="3">
    <source>
        <dbReference type="Proteomes" id="UP001596157"/>
    </source>
</evidence>
<gene>
    <name evidence="2" type="ORF">ACFPM7_22545</name>
</gene>
<dbReference type="RefSeq" id="WP_378249709.1">
    <property type="nucleotide sequence ID" value="NZ_JBHSKF010000013.1"/>
</dbReference>
<feature type="region of interest" description="Disordered" evidence="1">
    <location>
        <begin position="211"/>
        <end position="240"/>
    </location>
</feature>
<feature type="compositionally biased region" description="Polar residues" evidence="1">
    <location>
        <begin position="227"/>
        <end position="240"/>
    </location>
</feature>
<evidence type="ECO:0000256" key="1">
    <source>
        <dbReference type="SAM" id="MobiDB-lite"/>
    </source>
</evidence>
<reference evidence="3" key="1">
    <citation type="journal article" date="2019" name="Int. J. Syst. Evol. Microbiol.">
        <title>The Global Catalogue of Microorganisms (GCM) 10K type strain sequencing project: providing services to taxonomists for standard genome sequencing and annotation.</title>
        <authorList>
            <consortium name="The Broad Institute Genomics Platform"/>
            <consortium name="The Broad Institute Genome Sequencing Center for Infectious Disease"/>
            <person name="Wu L."/>
            <person name="Ma J."/>
        </authorList>
    </citation>
    <scope>NUCLEOTIDE SEQUENCE [LARGE SCALE GENOMIC DNA]</scope>
    <source>
        <strain evidence="3">CCUG 59778</strain>
    </source>
</reference>
<evidence type="ECO:0000313" key="2">
    <source>
        <dbReference type="EMBL" id="MFC5289843.1"/>
    </source>
</evidence>
<sequence>MRSDRILHRSAPTPAVGAMGWPRRHGDEFAFGDLATWGEPDVIAEITTRLNGPTLIRAWDRLHPRLKYRIAWAGHDGTLPIIEGTVIRLQVDRLPSGSIPKAVWLWHSAASLHQDQVDLAWQAFLRRFDIEHTFRLLKQTLGRSIPKLRSPQAANGWIWLLITAHTELCLARDLTTDLRRTWEQPRPAHRLSPARVHREFRNLRPQLACPACVPKPSRPGPGRPPEHTTTSPLHAMTSTP</sequence>
<name>A0ABW0ETY7_9PSEU</name>
<evidence type="ECO:0008006" key="4">
    <source>
        <dbReference type="Google" id="ProtNLM"/>
    </source>
</evidence>
<proteinExistence type="predicted"/>
<dbReference type="EMBL" id="JBHSKF010000013">
    <property type="protein sequence ID" value="MFC5289843.1"/>
    <property type="molecule type" value="Genomic_DNA"/>
</dbReference>
<dbReference type="Proteomes" id="UP001596157">
    <property type="component" value="Unassembled WGS sequence"/>
</dbReference>
<organism evidence="2 3">
    <name type="scientific">Actinokineospora guangxiensis</name>
    <dbReference type="NCBI Taxonomy" id="1490288"/>
    <lineage>
        <taxon>Bacteria</taxon>
        <taxon>Bacillati</taxon>
        <taxon>Actinomycetota</taxon>
        <taxon>Actinomycetes</taxon>
        <taxon>Pseudonocardiales</taxon>
        <taxon>Pseudonocardiaceae</taxon>
        <taxon>Actinokineospora</taxon>
    </lineage>
</organism>
<comment type="caution">
    <text evidence="2">The sequence shown here is derived from an EMBL/GenBank/DDBJ whole genome shotgun (WGS) entry which is preliminary data.</text>
</comment>
<protein>
    <recommendedName>
        <fullName evidence="4">Transposase IS4-like domain-containing protein</fullName>
    </recommendedName>
</protein>
<accession>A0ABW0ETY7</accession>
<keyword evidence="3" id="KW-1185">Reference proteome</keyword>